<evidence type="ECO:0000256" key="1">
    <source>
        <dbReference type="SAM" id="SignalP"/>
    </source>
</evidence>
<reference evidence="2" key="1">
    <citation type="submission" date="2022-10" db="EMBL/GenBank/DDBJ databases">
        <title>Adaptive evolution leads to modifications in subtelomeric GC content in a zoonotic Cryptosporidium species.</title>
        <authorList>
            <person name="Li J."/>
            <person name="Feng Y."/>
            <person name="Xiao L."/>
        </authorList>
    </citation>
    <scope>NUCLEOTIDE SEQUENCE</scope>
    <source>
        <strain evidence="2">33844</strain>
    </source>
</reference>
<feature type="chain" id="PRO_5039389878" evidence="1">
    <location>
        <begin position="24"/>
        <end position="304"/>
    </location>
</feature>
<feature type="signal peptide" evidence="1">
    <location>
        <begin position="1"/>
        <end position="23"/>
    </location>
</feature>
<name>A0A9D5DJF1_9CRYT</name>
<dbReference type="Proteomes" id="UP001067231">
    <property type="component" value="Unassembled WGS sequence"/>
</dbReference>
<dbReference type="OrthoDB" id="343187at2759"/>
<sequence>MKYSLFLGVLLSIQAYLSDLSRASELSYSLGEDVLTVQNQDETEEYSSEVQSLYVDPPQQIDLDTSQFYYSIVNDLEPTVQYAIVEDDQVYNLPHQNIILNQASPVSLPIQIPMQGHHQGIRLGQGGKMQWLGGPVNFDNMVDCKFYRQNPGFCVPMSIYTPCSRCKAGVRTIFRTSYKVRCPGQDSFPPQLRPYFAWVPTSHRNPKRENKLFSRWRRQFMCIVMAISDVPADITNFWQHSQISFDSAADTPQSVPLLLGPYGDQSTSLGYTTGASIPVVAGAIQSEGGYSTQFTDGQNIYTIS</sequence>
<dbReference type="AlphaFoldDB" id="A0A9D5DJF1"/>
<evidence type="ECO:0000313" key="2">
    <source>
        <dbReference type="EMBL" id="KAJ1604525.1"/>
    </source>
</evidence>
<dbReference type="EMBL" id="JAPCXC010000136">
    <property type="protein sequence ID" value="KAJ1604525.1"/>
    <property type="molecule type" value="Genomic_DNA"/>
</dbReference>
<organism evidence="2">
    <name type="scientific">Cryptosporidium canis</name>
    <dbReference type="NCBI Taxonomy" id="195482"/>
    <lineage>
        <taxon>Eukaryota</taxon>
        <taxon>Sar</taxon>
        <taxon>Alveolata</taxon>
        <taxon>Apicomplexa</taxon>
        <taxon>Conoidasida</taxon>
        <taxon>Coccidia</taxon>
        <taxon>Eucoccidiorida</taxon>
        <taxon>Eimeriorina</taxon>
        <taxon>Cryptosporidiidae</taxon>
        <taxon>Cryptosporidium</taxon>
    </lineage>
</organism>
<proteinExistence type="predicted"/>
<gene>
    <name evidence="2" type="ORF">OJ253_3629</name>
</gene>
<comment type="caution">
    <text evidence="2">The sequence shown here is derived from an EMBL/GenBank/DDBJ whole genome shotgun (WGS) entry which is preliminary data.</text>
</comment>
<protein>
    <submittedName>
        <fullName evidence="2">Signal peptide-containing secreted protein</fullName>
    </submittedName>
</protein>
<accession>A0A9D5DJF1</accession>
<keyword evidence="1" id="KW-0732">Signal</keyword>